<evidence type="ECO:0000256" key="8">
    <source>
        <dbReference type="ARBA" id="ARBA00022962"/>
    </source>
</evidence>
<reference evidence="12 13" key="1">
    <citation type="submission" date="2021-01" db="EMBL/GenBank/DDBJ databases">
        <title>Whole genome shotgun sequence of Plantactinospora endophytica NBRC 110450.</title>
        <authorList>
            <person name="Komaki H."/>
            <person name="Tamura T."/>
        </authorList>
    </citation>
    <scope>NUCLEOTIDE SEQUENCE [LARGE SCALE GENOMIC DNA]</scope>
    <source>
        <strain evidence="12 13">NBRC 110450</strain>
    </source>
</reference>
<dbReference type="CDD" id="cd00712">
    <property type="entry name" value="AsnB"/>
    <property type="match status" value="1"/>
</dbReference>
<evidence type="ECO:0000259" key="11">
    <source>
        <dbReference type="PROSITE" id="PS51278"/>
    </source>
</evidence>
<dbReference type="PIRSF" id="PIRSF001589">
    <property type="entry name" value="Asn_synthetase_glu-h"/>
    <property type="match status" value="1"/>
</dbReference>
<evidence type="ECO:0000256" key="10">
    <source>
        <dbReference type="ARBA" id="ARBA00048741"/>
    </source>
</evidence>
<evidence type="ECO:0000256" key="9">
    <source>
        <dbReference type="ARBA" id="ARBA00029440"/>
    </source>
</evidence>
<proteinExistence type="inferred from homology"/>
<dbReference type="RefSeq" id="WP_203865845.1">
    <property type="nucleotide sequence ID" value="NZ_BONW01000009.1"/>
</dbReference>
<evidence type="ECO:0000256" key="5">
    <source>
        <dbReference type="ARBA" id="ARBA00022741"/>
    </source>
</evidence>
<dbReference type="PANTHER" id="PTHR11772:SF2">
    <property type="entry name" value="ASPARAGINE SYNTHETASE [GLUTAMINE-HYDROLYZING]"/>
    <property type="match status" value="1"/>
</dbReference>
<evidence type="ECO:0000313" key="12">
    <source>
        <dbReference type="EMBL" id="GIG87264.1"/>
    </source>
</evidence>
<keyword evidence="7" id="KW-0061">Asparagine biosynthesis</keyword>
<dbReference type="InterPro" id="IPR033738">
    <property type="entry name" value="AsnB_N"/>
</dbReference>
<keyword evidence="6" id="KW-0067">ATP-binding</keyword>
<dbReference type="Pfam" id="PF13537">
    <property type="entry name" value="GATase_7"/>
    <property type="match status" value="1"/>
</dbReference>
<comment type="caution">
    <text evidence="12">The sequence shown here is derived from an EMBL/GenBank/DDBJ whole genome shotgun (WGS) entry which is preliminary data.</text>
</comment>
<evidence type="ECO:0000256" key="7">
    <source>
        <dbReference type="ARBA" id="ARBA00022888"/>
    </source>
</evidence>
<protein>
    <recommendedName>
        <fullName evidence="2">asparagine synthase (glutamine-hydrolyzing)</fullName>
        <ecNumber evidence="2">6.3.5.4</ecNumber>
    </recommendedName>
</protein>
<keyword evidence="5" id="KW-0547">Nucleotide-binding</keyword>
<feature type="domain" description="Glutamine amidotransferase type-2" evidence="11">
    <location>
        <begin position="2"/>
        <end position="181"/>
    </location>
</feature>
<dbReference type="Gene3D" id="3.60.20.10">
    <property type="entry name" value="Glutamine Phosphoribosylpyrophosphate, subunit 1, domain 1"/>
    <property type="match status" value="1"/>
</dbReference>
<evidence type="ECO:0000256" key="1">
    <source>
        <dbReference type="ARBA" id="ARBA00005752"/>
    </source>
</evidence>
<keyword evidence="4" id="KW-0028">Amino-acid biosynthesis</keyword>
<dbReference type="CDD" id="cd01991">
    <property type="entry name" value="Asn_synthase_B_C"/>
    <property type="match status" value="1"/>
</dbReference>
<name>A0ABQ4DXT6_9ACTN</name>
<dbReference type="PROSITE" id="PS51278">
    <property type="entry name" value="GATASE_TYPE_2"/>
    <property type="match status" value="1"/>
</dbReference>
<gene>
    <name evidence="12" type="ORF">Pen02_22000</name>
</gene>
<dbReference type="InterPro" id="IPR006426">
    <property type="entry name" value="Asn_synth_AEB"/>
</dbReference>
<evidence type="ECO:0000256" key="6">
    <source>
        <dbReference type="ARBA" id="ARBA00022840"/>
    </source>
</evidence>
<sequence>MSGIVLVLGPGADRRTFHRMLAELTPRGDLAETRLGPDLLAGVQRLRIVDRERAVQPWCSADGRWLLCYNGEIYNHRELATELLRLGRPLRTDSDTEVVLEAFLAWGPEAVTRLRGEFAFALVDTATGRLYLARDPLGARPLYWSRHLRRLHLASEVKALVPVGAAISELPPGHHGWGDAATGPQVVSYLDLARVGAGQPPLRDPAEAAELVRAAVRDSVRVRTDTDLTVGVLLSGGLASTLALLHVRQSHHDCVAFTIGTPDSEDVKCARRLAADLGVHHEVIEAQPRDIRLDDIRAAIRISELTEYADLIDAVISVPLFRRVRDLGVRVVLTGDGADDLFGRHPGAEQVGPDAVGRLFRHRIRNLGRTGLQRLDRTGFGHGVEARLPFLDPALVELALRLPADLKTRDGRRPSILRHAYADLLPEYVRDRPRQPMASGSGLGDGVRPYRALFARQYRAFGYELLEPVRRDFDTLLVRCGHDLDRAVARGAAPPDVFEHARDLAGMARWKVGPALRRLTGSDRRN</sequence>
<comment type="similarity">
    <text evidence="1">Belongs to the asparagine synthetase family.</text>
</comment>
<dbReference type="Proteomes" id="UP000646749">
    <property type="component" value="Unassembled WGS sequence"/>
</dbReference>
<dbReference type="Gene3D" id="3.40.50.620">
    <property type="entry name" value="HUPs"/>
    <property type="match status" value="1"/>
</dbReference>
<dbReference type="Pfam" id="PF00733">
    <property type="entry name" value="Asn_synthase"/>
    <property type="match status" value="2"/>
</dbReference>
<dbReference type="InterPro" id="IPR017932">
    <property type="entry name" value="GATase_2_dom"/>
</dbReference>
<comment type="catalytic activity">
    <reaction evidence="10">
        <text>L-aspartate + L-glutamine + ATP + H2O = L-asparagine + L-glutamate + AMP + diphosphate + H(+)</text>
        <dbReference type="Rhea" id="RHEA:12228"/>
        <dbReference type="ChEBI" id="CHEBI:15377"/>
        <dbReference type="ChEBI" id="CHEBI:15378"/>
        <dbReference type="ChEBI" id="CHEBI:29985"/>
        <dbReference type="ChEBI" id="CHEBI:29991"/>
        <dbReference type="ChEBI" id="CHEBI:30616"/>
        <dbReference type="ChEBI" id="CHEBI:33019"/>
        <dbReference type="ChEBI" id="CHEBI:58048"/>
        <dbReference type="ChEBI" id="CHEBI:58359"/>
        <dbReference type="ChEBI" id="CHEBI:456215"/>
        <dbReference type="EC" id="6.3.5.4"/>
    </reaction>
</comment>
<dbReference type="InterPro" id="IPR050795">
    <property type="entry name" value="Asn_Synthetase"/>
</dbReference>
<evidence type="ECO:0000256" key="3">
    <source>
        <dbReference type="ARBA" id="ARBA00022598"/>
    </source>
</evidence>
<dbReference type="SUPFAM" id="SSF56235">
    <property type="entry name" value="N-terminal nucleophile aminohydrolases (Ntn hydrolases)"/>
    <property type="match status" value="1"/>
</dbReference>
<keyword evidence="3" id="KW-0436">Ligase</keyword>
<dbReference type="PANTHER" id="PTHR11772">
    <property type="entry name" value="ASPARAGINE SYNTHETASE"/>
    <property type="match status" value="1"/>
</dbReference>
<dbReference type="InterPro" id="IPR001962">
    <property type="entry name" value="Asn_synthase"/>
</dbReference>
<evidence type="ECO:0000313" key="13">
    <source>
        <dbReference type="Proteomes" id="UP000646749"/>
    </source>
</evidence>
<organism evidence="12 13">
    <name type="scientific">Plantactinospora endophytica</name>
    <dbReference type="NCBI Taxonomy" id="673535"/>
    <lineage>
        <taxon>Bacteria</taxon>
        <taxon>Bacillati</taxon>
        <taxon>Actinomycetota</taxon>
        <taxon>Actinomycetes</taxon>
        <taxon>Micromonosporales</taxon>
        <taxon>Micromonosporaceae</taxon>
        <taxon>Plantactinospora</taxon>
    </lineage>
</organism>
<evidence type="ECO:0000256" key="2">
    <source>
        <dbReference type="ARBA" id="ARBA00012737"/>
    </source>
</evidence>
<dbReference type="SUPFAM" id="SSF52402">
    <property type="entry name" value="Adenine nucleotide alpha hydrolases-like"/>
    <property type="match status" value="1"/>
</dbReference>
<dbReference type="EC" id="6.3.5.4" evidence="2"/>
<comment type="pathway">
    <text evidence="9">Amino-acid biosynthesis.</text>
</comment>
<evidence type="ECO:0000256" key="4">
    <source>
        <dbReference type="ARBA" id="ARBA00022605"/>
    </source>
</evidence>
<dbReference type="InterPro" id="IPR014729">
    <property type="entry name" value="Rossmann-like_a/b/a_fold"/>
</dbReference>
<keyword evidence="8" id="KW-0315">Glutamine amidotransferase</keyword>
<dbReference type="EMBL" id="BONW01000009">
    <property type="protein sequence ID" value="GIG87264.1"/>
    <property type="molecule type" value="Genomic_DNA"/>
</dbReference>
<accession>A0ABQ4DXT6</accession>
<dbReference type="InterPro" id="IPR029055">
    <property type="entry name" value="Ntn_hydrolases_N"/>
</dbReference>
<keyword evidence="13" id="KW-1185">Reference proteome</keyword>